<dbReference type="GO" id="GO:0046930">
    <property type="term" value="C:pore complex"/>
    <property type="evidence" value="ECO:0007669"/>
    <property type="project" value="UniProtKB-KW"/>
</dbReference>
<sequence length="343" mass="35322">MSIPFLRAAATIAAASALPAVGWAQSSVTLFGTLDVGIAHVNGDNSSRTGLSHSGANISRIGFRGTEDLGGGLSAGFWLESGLAPDTGLGSASGGGLAFNRRSTVSLMGPFGEIRLGRDDSATFLNTLIFDPFLTNGVGGTNAFVMNGAPIQLSNAISYFLPPNLGGFYGQVQHAAGEQLDTAPTAAGEYNGARFGWRGGAFHVSGSLAKLQGTTQALDVRIRNLGASYDFGVATPMLLWASEKRGTVELRATQLGVKVPVGAGEIRAQVSRYDTVGSNADWTKVALGYGHNLSRRTQVYGAVARVHNGAGAQRAIGAQGVAASGTNLGGKSTGFDLGIRHFF</sequence>
<dbReference type="AlphaFoldDB" id="A0A370F5S1"/>
<dbReference type="SUPFAM" id="SSF56935">
    <property type="entry name" value="Porins"/>
    <property type="match status" value="1"/>
</dbReference>
<evidence type="ECO:0000256" key="9">
    <source>
        <dbReference type="ARBA" id="ARBA00023136"/>
    </source>
</evidence>
<evidence type="ECO:0000313" key="13">
    <source>
        <dbReference type="EMBL" id="RDI19107.1"/>
    </source>
</evidence>
<gene>
    <name evidence="13" type="ORF">DFR41_11389</name>
</gene>
<dbReference type="RefSeq" id="WP_114804557.1">
    <property type="nucleotide sequence ID" value="NZ_QQAV01000013.1"/>
</dbReference>
<evidence type="ECO:0000256" key="10">
    <source>
        <dbReference type="ARBA" id="ARBA00023237"/>
    </source>
</evidence>
<dbReference type="InterPro" id="IPR002299">
    <property type="entry name" value="Porin_Neis"/>
</dbReference>
<evidence type="ECO:0000256" key="8">
    <source>
        <dbReference type="ARBA" id="ARBA00023114"/>
    </source>
</evidence>
<evidence type="ECO:0000256" key="7">
    <source>
        <dbReference type="ARBA" id="ARBA00023065"/>
    </source>
</evidence>
<feature type="chain" id="PRO_5016910423" evidence="11">
    <location>
        <begin position="25"/>
        <end position="343"/>
    </location>
</feature>
<dbReference type="GO" id="GO:0009279">
    <property type="term" value="C:cell outer membrane"/>
    <property type="evidence" value="ECO:0007669"/>
    <property type="project" value="UniProtKB-SubCell"/>
</dbReference>
<dbReference type="InterPro" id="IPR050298">
    <property type="entry name" value="Gram-neg_bact_OMP"/>
</dbReference>
<evidence type="ECO:0000256" key="11">
    <source>
        <dbReference type="SAM" id="SignalP"/>
    </source>
</evidence>
<evidence type="ECO:0000256" key="6">
    <source>
        <dbReference type="ARBA" id="ARBA00022729"/>
    </source>
</evidence>
<dbReference type="Proteomes" id="UP000255265">
    <property type="component" value="Unassembled WGS sequence"/>
</dbReference>
<proteinExistence type="predicted"/>
<dbReference type="PANTHER" id="PTHR34501:SF9">
    <property type="entry name" value="MAJOR OUTER MEMBRANE PROTEIN P.IA"/>
    <property type="match status" value="1"/>
</dbReference>
<dbReference type="CDD" id="cd00342">
    <property type="entry name" value="gram_neg_porins"/>
    <property type="match status" value="1"/>
</dbReference>
<feature type="domain" description="Porin" evidence="12">
    <location>
        <begin position="10"/>
        <end position="309"/>
    </location>
</feature>
<dbReference type="GO" id="GO:0006811">
    <property type="term" value="P:monoatomic ion transport"/>
    <property type="evidence" value="ECO:0007669"/>
    <property type="project" value="UniProtKB-KW"/>
</dbReference>
<dbReference type="PRINTS" id="PR00184">
    <property type="entry name" value="NEISSPPORIN"/>
</dbReference>
<dbReference type="InterPro" id="IPR033900">
    <property type="entry name" value="Gram_neg_porin_domain"/>
</dbReference>
<evidence type="ECO:0000256" key="4">
    <source>
        <dbReference type="ARBA" id="ARBA00022452"/>
    </source>
</evidence>
<accession>A0A370F5S1</accession>
<comment type="subunit">
    <text evidence="2">Homotrimer.</text>
</comment>
<keyword evidence="3" id="KW-0813">Transport</keyword>
<keyword evidence="14" id="KW-1185">Reference proteome</keyword>
<dbReference type="Gene3D" id="2.40.160.10">
    <property type="entry name" value="Porin"/>
    <property type="match status" value="1"/>
</dbReference>
<evidence type="ECO:0000259" key="12">
    <source>
        <dbReference type="Pfam" id="PF13609"/>
    </source>
</evidence>
<keyword evidence="7" id="KW-0406">Ion transport</keyword>
<evidence type="ECO:0000256" key="5">
    <source>
        <dbReference type="ARBA" id="ARBA00022692"/>
    </source>
</evidence>
<dbReference type="PANTHER" id="PTHR34501">
    <property type="entry name" value="PROTEIN YDDL-RELATED"/>
    <property type="match status" value="1"/>
</dbReference>
<name>A0A370F5S1_9BURK</name>
<keyword evidence="6 11" id="KW-0732">Signal</keyword>
<evidence type="ECO:0000256" key="3">
    <source>
        <dbReference type="ARBA" id="ARBA00022448"/>
    </source>
</evidence>
<dbReference type="STRING" id="433924.NS331_22790"/>
<dbReference type="GO" id="GO:0015288">
    <property type="term" value="F:porin activity"/>
    <property type="evidence" value="ECO:0007669"/>
    <property type="project" value="UniProtKB-KW"/>
</dbReference>
<feature type="signal peptide" evidence="11">
    <location>
        <begin position="1"/>
        <end position="24"/>
    </location>
</feature>
<comment type="subcellular location">
    <subcellularLocation>
        <location evidence="1">Cell outer membrane</location>
        <topology evidence="1">Multi-pass membrane protein</topology>
    </subcellularLocation>
</comment>
<evidence type="ECO:0000256" key="1">
    <source>
        <dbReference type="ARBA" id="ARBA00004571"/>
    </source>
</evidence>
<evidence type="ECO:0000256" key="2">
    <source>
        <dbReference type="ARBA" id="ARBA00011233"/>
    </source>
</evidence>
<keyword evidence="9" id="KW-0472">Membrane</keyword>
<dbReference type="InterPro" id="IPR023614">
    <property type="entry name" value="Porin_dom_sf"/>
</dbReference>
<keyword evidence="8" id="KW-0626">Porin</keyword>
<organism evidence="13 14">
    <name type="scientific">Pseudacidovorax intermedius</name>
    <dbReference type="NCBI Taxonomy" id="433924"/>
    <lineage>
        <taxon>Bacteria</taxon>
        <taxon>Pseudomonadati</taxon>
        <taxon>Pseudomonadota</taxon>
        <taxon>Betaproteobacteria</taxon>
        <taxon>Burkholderiales</taxon>
        <taxon>Comamonadaceae</taxon>
        <taxon>Pseudacidovorax</taxon>
    </lineage>
</organism>
<keyword evidence="10" id="KW-0998">Cell outer membrane</keyword>
<comment type="caution">
    <text evidence="13">The sequence shown here is derived from an EMBL/GenBank/DDBJ whole genome shotgun (WGS) entry which is preliminary data.</text>
</comment>
<keyword evidence="5" id="KW-0812">Transmembrane</keyword>
<dbReference type="OrthoDB" id="6975458at2"/>
<dbReference type="Pfam" id="PF13609">
    <property type="entry name" value="Porin_4"/>
    <property type="match status" value="1"/>
</dbReference>
<evidence type="ECO:0000313" key="14">
    <source>
        <dbReference type="Proteomes" id="UP000255265"/>
    </source>
</evidence>
<reference evidence="13 14" key="1">
    <citation type="submission" date="2018-07" db="EMBL/GenBank/DDBJ databases">
        <title>Genomic Encyclopedia of Type Strains, Phase IV (KMG-IV): sequencing the most valuable type-strain genomes for metagenomic binning, comparative biology and taxonomic classification.</title>
        <authorList>
            <person name="Goeker M."/>
        </authorList>
    </citation>
    <scope>NUCLEOTIDE SEQUENCE [LARGE SCALE GENOMIC DNA]</scope>
    <source>
        <strain evidence="13 14">DSM 21352</strain>
    </source>
</reference>
<keyword evidence="4" id="KW-1134">Transmembrane beta strand</keyword>
<dbReference type="EMBL" id="QQAV01000013">
    <property type="protein sequence ID" value="RDI19107.1"/>
    <property type="molecule type" value="Genomic_DNA"/>
</dbReference>
<protein>
    <submittedName>
        <fullName evidence="13">Putative porin</fullName>
    </submittedName>
</protein>